<evidence type="ECO:0000256" key="2">
    <source>
        <dbReference type="SAM" id="MobiDB-lite"/>
    </source>
</evidence>
<feature type="coiled-coil region" evidence="1">
    <location>
        <begin position="536"/>
        <end position="570"/>
    </location>
</feature>
<dbReference type="EMBL" id="JAEUGD010000020">
    <property type="protein sequence ID" value="MBL6445964.1"/>
    <property type="molecule type" value="Genomic_DNA"/>
</dbReference>
<reference evidence="4" key="1">
    <citation type="submission" date="2021-01" db="EMBL/GenBank/DDBJ databases">
        <title>Fulvivirga kasyanovii gen. nov., sp nov., a novel member of the phylum Bacteroidetes isolated from seawater in a mussel farm.</title>
        <authorList>
            <person name="Zhao L.-H."/>
            <person name="Wang Z.-J."/>
        </authorList>
    </citation>
    <scope>NUCLEOTIDE SEQUENCE</scope>
    <source>
        <strain evidence="4">29W222</strain>
    </source>
</reference>
<protein>
    <submittedName>
        <fullName evidence="4">DUF4157 domain-containing protein</fullName>
    </submittedName>
</protein>
<keyword evidence="5" id="KW-1185">Reference proteome</keyword>
<dbReference type="Proteomes" id="UP000614216">
    <property type="component" value="Unassembled WGS sequence"/>
</dbReference>
<evidence type="ECO:0000259" key="3">
    <source>
        <dbReference type="Pfam" id="PF13699"/>
    </source>
</evidence>
<organism evidence="4 5">
    <name type="scientific">Fulvivirga marina</name>
    <dbReference type="NCBI Taxonomy" id="2494733"/>
    <lineage>
        <taxon>Bacteria</taxon>
        <taxon>Pseudomonadati</taxon>
        <taxon>Bacteroidota</taxon>
        <taxon>Cytophagia</taxon>
        <taxon>Cytophagales</taxon>
        <taxon>Fulvivirgaceae</taxon>
        <taxon>Fulvivirga</taxon>
    </lineage>
</organism>
<dbReference type="RefSeq" id="WP_202855511.1">
    <property type="nucleotide sequence ID" value="NZ_JAEUGD010000020.1"/>
</dbReference>
<feature type="region of interest" description="Disordered" evidence="2">
    <location>
        <begin position="1"/>
        <end position="81"/>
    </location>
</feature>
<dbReference type="AlphaFoldDB" id="A0A937FU38"/>
<gene>
    <name evidence="4" type="ORF">JMN32_06570</name>
</gene>
<name>A0A937FU38_9BACT</name>
<keyword evidence="1" id="KW-0175">Coiled coil</keyword>
<comment type="caution">
    <text evidence="4">The sequence shown here is derived from an EMBL/GenBank/DDBJ whole genome shotgun (WGS) entry which is preliminary data.</text>
</comment>
<evidence type="ECO:0000313" key="5">
    <source>
        <dbReference type="Proteomes" id="UP000614216"/>
    </source>
</evidence>
<proteinExistence type="predicted"/>
<accession>A0A937FU38</accession>
<dbReference type="InterPro" id="IPR025295">
    <property type="entry name" value="eCIS_core_dom"/>
</dbReference>
<feature type="domain" description="eCIS core" evidence="3">
    <location>
        <begin position="78"/>
        <end position="143"/>
    </location>
</feature>
<evidence type="ECO:0000313" key="4">
    <source>
        <dbReference type="EMBL" id="MBL6445964.1"/>
    </source>
</evidence>
<feature type="compositionally biased region" description="Basic and acidic residues" evidence="2">
    <location>
        <begin position="72"/>
        <end position="81"/>
    </location>
</feature>
<sequence length="627" mass="71590">MNDQFSGVKDSKSSVNRMNLGRSSLDSNFDNNNGLNANSQFADNLGQGQSHTTVQLQVSTNSGKAVQLPSKTENKTGLPDDLKSGVEELSGYSMDDVKVHFNSSKPTQMKAHAYAQGTDIHVGPGQEQHLPHEAWHVVQQKQGRVMPTLQMKGGLKINDDKGLEKEADEMGDRSLQLKSANASSPSDITSGIFASISHGVAQMKWVDSGDPVLAWDQPIDGVQWFYIKESGKMYYKIVKPDAIKLGNIDDYEALENQEKDYQFWKENSVVSFDIGAHLDSSVITPEEVEEYEQVESTGMEALDKGEYLGKAKELENEWGQKDTNQRAMKIMEAVNVALVQVGVPPITYTLKRKDEDSYGQFSEKEWSMELNELMFEKETIDKDTMAQIADTVFHEARHGEQFFRIARMLAAFGLDKQEILGEMVMNGEHVDENVVQIALTKPMALPKDGLTTELLETMHWYESLYGKKSKLRVHTIRTMKEMKLLCFQLKAQFAIIKNEMQSLKFDREMLPMDKEMELEEVKGKYRPVKQKFDQMGDEESEERTQLKLQKERLEQDYRDIVAKYKQLATQIFEKQKVNVEQQKITKQKMDIALQDYLKWHDLYEKLPEELDAWRVGGSIQEGYKLLL</sequence>
<dbReference type="Pfam" id="PF13699">
    <property type="entry name" value="eCIS_core"/>
    <property type="match status" value="1"/>
</dbReference>
<evidence type="ECO:0000256" key="1">
    <source>
        <dbReference type="SAM" id="Coils"/>
    </source>
</evidence>
<feature type="compositionally biased region" description="Polar residues" evidence="2">
    <location>
        <begin position="13"/>
        <end position="64"/>
    </location>
</feature>